<comment type="caution">
    <text evidence="3">The sequence shown here is derived from an EMBL/GenBank/DDBJ whole genome shotgun (WGS) entry which is preliminary data.</text>
</comment>
<feature type="signal peptide" evidence="2">
    <location>
        <begin position="1"/>
        <end position="26"/>
    </location>
</feature>
<evidence type="ECO:0008006" key="5">
    <source>
        <dbReference type="Google" id="ProtNLM"/>
    </source>
</evidence>
<gene>
    <name evidence="3" type="ORF">GCM10022393_17780</name>
</gene>
<evidence type="ECO:0000256" key="2">
    <source>
        <dbReference type="SAM" id="SignalP"/>
    </source>
</evidence>
<name>A0ABP6UGX7_9FLAO</name>
<keyword evidence="4" id="KW-1185">Reference proteome</keyword>
<protein>
    <recommendedName>
        <fullName evidence="5">Lipoprotein</fullName>
    </recommendedName>
</protein>
<dbReference type="PROSITE" id="PS51257">
    <property type="entry name" value="PROKAR_LIPOPROTEIN"/>
    <property type="match status" value="1"/>
</dbReference>
<evidence type="ECO:0000313" key="3">
    <source>
        <dbReference type="EMBL" id="GAA3508013.1"/>
    </source>
</evidence>
<organism evidence="3 4">
    <name type="scientific">Aquimarina addita</name>
    <dbReference type="NCBI Taxonomy" id="870485"/>
    <lineage>
        <taxon>Bacteria</taxon>
        <taxon>Pseudomonadati</taxon>
        <taxon>Bacteroidota</taxon>
        <taxon>Flavobacteriia</taxon>
        <taxon>Flavobacteriales</taxon>
        <taxon>Flavobacteriaceae</taxon>
        <taxon>Aquimarina</taxon>
    </lineage>
</organism>
<feature type="chain" id="PRO_5045676123" description="Lipoprotein" evidence="2">
    <location>
        <begin position="27"/>
        <end position="143"/>
    </location>
</feature>
<dbReference type="EMBL" id="BAABCW010000006">
    <property type="protein sequence ID" value="GAA3508013.1"/>
    <property type="molecule type" value="Genomic_DNA"/>
</dbReference>
<dbReference type="RefSeq" id="WP_344926592.1">
    <property type="nucleotide sequence ID" value="NZ_BAABCW010000006.1"/>
</dbReference>
<proteinExistence type="predicted"/>
<dbReference type="Proteomes" id="UP001500459">
    <property type="component" value="Unassembled WGS sequence"/>
</dbReference>
<reference evidence="4" key="1">
    <citation type="journal article" date="2019" name="Int. J. Syst. Evol. Microbiol.">
        <title>The Global Catalogue of Microorganisms (GCM) 10K type strain sequencing project: providing services to taxonomists for standard genome sequencing and annotation.</title>
        <authorList>
            <consortium name="The Broad Institute Genomics Platform"/>
            <consortium name="The Broad Institute Genome Sequencing Center for Infectious Disease"/>
            <person name="Wu L."/>
            <person name="Ma J."/>
        </authorList>
    </citation>
    <scope>NUCLEOTIDE SEQUENCE [LARGE SCALE GENOMIC DNA]</scope>
    <source>
        <strain evidence="4">JCM 17106</strain>
    </source>
</reference>
<accession>A0ABP6UGX7</accession>
<evidence type="ECO:0000256" key="1">
    <source>
        <dbReference type="SAM" id="MobiDB-lite"/>
    </source>
</evidence>
<evidence type="ECO:0000313" key="4">
    <source>
        <dbReference type="Proteomes" id="UP001500459"/>
    </source>
</evidence>
<sequence length="143" mass="15912">MKRKFVNIALVIAILVAASCKNQNNAENQDNIDNVEEVAENNEEPKEEEVTKVNTSTDTPKFSDPKVQEYVDSYEAYIAEYKKVVASKDMTAYATLGQKGQELSVKAQEISGNLSGDDIQKLSDYSTAKAAQLQELNEQLMQQ</sequence>
<feature type="region of interest" description="Disordered" evidence="1">
    <location>
        <begin position="26"/>
        <end position="64"/>
    </location>
</feature>
<feature type="compositionally biased region" description="Acidic residues" evidence="1">
    <location>
        <begin position="33"/>
        <end position="47"/>
    </location>
</feature>
<keyword evidence="2" id="KW-0732">Signal</keyword>